<sequence length="60" mass="6598">MARTSHSTKAISGSVQAIILNLACYLDVKQIAKYTGIGKRTIFRILRDFRLHGITSTSSS</sequence>
<dbReference type="AlphaFoldDB" id="A0A4V1Q2A8"/>
<dbReference type="Proteomes" id="UP000290288">
    <property type="component" value="Unassembled WGS sequence"/>
</dbReference>
<proteinExistence type="predicted"/>
<dbReference type="OrthoDB" id="3264182at2759"/>
<reference evidence="1 2" key="1">
    <citation type="submission" date="2019-01" db="EMBL/GenBank/DDBJ databases">
        <title>Draft genome sequence of Psathyrella aberdarensis IHI B618.</title>
        <authorList>
            <person name="Buettner E."/>
            <person name="Kellner H."/>
        </authorList>
    </citation>
    <scope>NUCLEOTIDE SEQUENCE [LARGE SCALE GENOMIC DNA]</scope>
    <source>
        <strain evidence="1 2">IHI B618</strain>
    </source>
</reference>
<keyword evidence="2" id="KW-1185">Reference proteome</keyword>
<accession>A0A4V1Q2A8</accession>
<gene>
    <name evidence="1" type="ORF">EST38_g11414</name>
</gene>
<dbReference type="EMBL" id="SDEE01000702">
    <property type="protein sequence ID" value="RXW14438.1"/>
    <property type="molecule type" value="Genomic_DNA"/>
</dbReference>
<name>A0A4V1Q2A8_9AGAR</name>
<evidence type="ECO:0000313" key="2">
    <source>
        <dbReference type="Proteomes" id="UP000290288"/>
    </source>
</evidence>
<comment type="caution">
    <text evidence="1">The sequence shown here is derived from an EMBL/GenBank/DDBJ whole genome shotgun (WGS) entry which is preliminary data.</text>
</comment>
<organism evidence="1 2">
    <name type="scientific">Candolleomyces aberdarensis</name>
    <dbReference type="NCBI Taxonomy" id="2316362"/>
    <lineage>
        <taxon>Eukaryota</taxon>
        <taxon>Fungi</taxon>
        <taxon>Dikarya</taxon>
        <taxon>Basidiomycota</taxon>
        <taxon>Agaricomycotina</taxon>
        <taxon>Agaricomycetes</taxon>
        <taxon>Agaricomycetidae</taxon>
        <taxon>Agaricales</taxon>
        <taxon>Agaricineae</taxon>
        <taxon>Psathyrellaceae</taxon>
        <taxon>Candolleomyces</taxon>
    </lineage>
</organism>
<dbReference type="Pfam" id="PF13551">
    <property type="entry name" value="HTH_29"/>
    <property type="match status" value="1"/>
</dbReference>
<evidence type="ECO:0000313" key="1">
    <source>
        <dbReference type="EMBL" id="RXW14438.1"/>
    </source>
</evidence>
<protein>
    <submittedName>
        <fullName evidence="1">Uncharacterized protein</fullName>
    </submittedName>
</protein>